<comment type="caution">
    <text evidence="1">The sequence shown here is derived from an EMBL/GenBank/DDBJ whole genome shotgun (WGS) entry which is preliminary data.</text>
</comment>
<dbReference type="EMBL" id="JAOZYT010000149">
    <property type="protein sequence ID" value="MCW0524980.1"/>
    <property type="molecule type" value="Genomic_DNA"/>
</dbReference>
<name>A0AAP3EWF6_RIEAN</name>
<gene>
    <name evidence="1" type="ORF">OKE68_11770</name>
</gene>
<protein>
    <recommendedName>
        <fullName evidence="3">Transcriptional regulator</fullName>
    </recommendedName>
</protein>
<proteinExistence type="predicted"/>
<sequence>MEKKDNTFKIGDLVMVSPDLTLLNDWIVGKVIKIRNNPFVGIEIAIEDDKGRIFFGEKNYFKLQKENDLCTR</sequence>
<accession>A0AAP3EWF6</accession>
<evidence type="ECO:0008006" key="3">
    <source>
        <dbReference type="Google" id="ProtNLM"/>
    </source>
</evidence>
<evidence type="ECO:0000313" key="2">
    <source>
        <dbReference type="Proteomes" id="UP001207440"/>
    </source>
</evidence>
<evidence type="ECO:0000313" key="1">
    <source>
        <dbReference type="EMBL" id="MCW0524980.1"/>
    </source>
</evidence>
<dbReference type="AlphaFoldDB" id="A0AAP3EWF6"/>
<dbReference type="Proteomes" id="UP001207440">
    <property type="component" value="Unassembled WGS sequence"/>
</dbReference>
<organism evidence="1 2">
    <name type="scientific">Riemerella anatipestifer</name>
    <name type="common">Moraxella anatipestifer</name>
    <dbReference type="NCBI Taxonomy" id="34085"/>
    <lineage>
        <taxon>Bacteria</taxon>
        <taxon>Pseudomonadati</taxon>
        <taxon>Bacteroidota</taxon>
        <taxon>Flavobacteriia</taxon>
        <taxon>Flavobacteriales</taxon>
        <taxon>Weeksellaceae</taxon>
        <taxon>Riemerella</taxon>
    </lineage>
</organism>
<reference evidence="1" key="1">
    <citation type="submission" date="2022-10" db="EMBL/GenBank/DDBJ databases">
        <title>Sifting through the core-genome to identify putative cross-protective antigens against Riemerella anatipestifer.</title>
        <authorList>
            <person name="Zheng X."/>
            <person name="Zhang W."/>
        </authorList>
    </citation>
    <scope>NUCLEOTIDE SEQUENCE</scope>
    <source>
        <strain evidence="1">ZWRA178</strain>
    </source>
</reference>
<dbReference type="RefSeq" id="WP_064971183.1">
    <property type="nucleotide sequence ID" value="NC_002111.1"/>
</dbReference>